<feature type="transmembrane region" description="Helical" evidence="2">
    <location>
        <begin position="49"/>
        <end position="68"/>
    </location>
</feature>
<accession>A0A8H8BTH5</accession>
<organism evidence="3 4">
    <name type="scientific">Cadophora malorum</name>
    <dbReference type="NCBI Taxonomy" id="108018"/>
    <lineage>
        <taxon>Eukaryota</taxon>
        <taxon>Fungi</taxon>
        <taxon>Dikarya</taxon>
        <taxon>Ascomycota</taxon>
        <taxon>Pezizomycotina</taxon>
        <taxon>Leotiomycetes</taxon>
        <taxon>Helotiales</taxon>
        <taxon>Ploettnerulaceae</taxon>
        <taxon>Cadophora</taxon>
    </lineage>
</organism>
<evidence type="ECO:0000313" key="4">
    <source>
        <dbReference type="Proteomes" id="UP000664132"/>
    </source>
</evidence>
<dbReference type="EMBL" id="JAFJYH010000034">
    <property type="protein sequence ID" value="KAG4423426.1"/>
    <property type="molecule type" value="Genomic_DNA"/>
</dbReference>
<gene>
    <name evidence="3" type="ORF">IFR04_003393</name>
</gene>
<proteinExistence type="predicted"/>
<comment type="caution">
    <text evidence="3">The sequence shown here is derived from an EMBL/GenBank/DDBJ whole genome shotgun (WGS) entry which is preliminary data.</text>
</comment>
<keyword evidence="2" id="KW-0472">Membrane</keyword>
<protein>
    <submittedName>
        <fullName evidence="3">Uncharacterized protein</fullName>
    </submittedName>
</protein>
<evidence type="ECO:0000256" key="1">
    <source>
        <dbReference type="SAM" id="MobiDB-lite"/>
    </source>
</evidence>
<feature type="compositionally biased region" description="Polar residues" evidence="1">
    <location>
        <begin position="223"/>
        <end position="235"/>
    </location>
</feature>
<keyword evidence="4" id="KW-1185">Reference proteome</keyword>
<keyword evidence="2" id="KW-0812">Transmembrane</keyword>
<name>A0A8H8BTH5_9HELO</name>
<sequence length="259" mass="28355">MGHPPLVNATCITNLTSTLPNLTSLTPTHLESCTYTIYSEPSFYRATKTVFLIFIVFTATCFLCALCSGHSGNIRRLRNLPPHFLHLELEHEYQKRFIVTKRAKKAWEDNGMESRYLRISYVDDRDARIRTVTIVEDLGKAPYQVQYTGSAGMRTVWQTVGAELRERGGHVNGNGSAAIYRGVAPTQTPGQAQQPSPFVNARVGASSGAVSAALAVPAPAATRSGNGNGNEQELSGNEHANHGGPPPPPYKQHQWQRIV</sequence>
<keyword evidence="2" id="KW-1133">Transmembrane helix</keyword>
<dbReference type="Proteomes" id="UP000664132">
    <property type="component" value="Unassembled WGS sequence"/>
</dbReference>
<dbReference type="OrthoDB" id="3559520at2759"/>
<reference evidence="3" key="1">
    <citation type="submission" date="2021-02" db="EMBL/GenBank/DDBJ databases">
        <title>Genome sequence Cadophora malorum strain M34.</title>
        <authorList>
            <person name="Stefanovic E."/>
            <person name="Vu D."/>
            <person name="Scully C."/>
            <person name="Dijksterhuis J."/>
            <person name="Roader J."/>
            <person name="Houbraken J."/>
        </authorList>
    </citation>
    <scope>NUCLEOTIDE SEQUENCE</scope>
    <source>
        <strain evidence="3">M34</strain>
    </source>
</reference>
<evidence type="ECO:0000256" key="2">
    <source>
        <dbReference type="SAM" id="Phobius"/>
    </source>
</evidence>
<feature type="region of interest" description="Disordered" evidence="1">
    <location>
        <begin position="220"/>
        <end position="259"/>
    </location>
</feature>
<dbReference type="AlphaFoldDB" id="A0A8H8BTH5"/>
<evidence type="ECO:0000313" key="3">
    <source>
        <dbReference type="EMBL" id="KAG4423426.1"/>
    </source>
</evidence>